<dbReference type="InterPro" id="IPR038607">
    <property type="entry name" value="PhoD-like_sf"/>
</dbReference>
<dbReference type="PANTHER" id="PTHR33987">
    <property type="entry name" value="CALCINEURIN-LIKE METALLO-PHOSPHOESTERASE SUPERFAMILY PROTEIN"/>
    <property type="match status" value="1"/>
</dbReference>
<dbReference type="AlphaFoldDB" id="A0A6B3LL84"/>
<dbReference type="SUPFAM" id="SSF56300">
    <property type="entry name" value="Metallo-dependent phosphatases"/>
    <property type="match status" value="1"/>
</dbReference>
<comment type="caution">
    <text evidence="3">The sequence shown here is derived from an EMBL/GenBank/DDBJ whole genome shotgun (WGS) entry which is preliminary data.</text>
</comment>
<keyword evidence="1" id="KW-0732">Signal</keyword>
<evidence type="ECO:0000313" key="3">
    <source>
        <dbReference type="EMBL" id="NEM97692.1"/>
    </source>
</evidence>
<proteinExistence type="predicted"/>
<dbReference type="EMBL" id="JAAGWD010000003">
    <property type="protein sequence ID" value="NEM97692.1"/>
    <property type="molecule type" value="Genomic_DNA"/>
</dbReference>
<dbReference type="Proteomes" id="UP000474777">
    <property type="component" value="Unassembled WGS sequence"/>
</dbReference>
<evidence type="ECO:0000259" key="2">
    <source>
        <dbReference type="Pfam" id="PF09423"/>
    </source>
</evidence>
<gene>
    <name evidence="3" type="ORF">GXP69_08295</name>
</gene>
<feature type="signal peptide" evidence="1">
    <location>
        <begin position="1"/>
        <end position="25"/>
    </location>
</feature>
<dbReference type="RefSeq" id="WP_163914294.1">
    <property type="nucleotide sequence ID" value="NZ_JAAGWD010000003.1"/>
</dbReference>
<dbReference type="InterPro" id="IPR018946">
    <property type="entry name" value="PhoD-like_MPP"/>
</dbReference>
<sequence length="342" mass="39297">MGFYRFLFCCILCLGCTTIAWPQHATNTITIAFGSCNDQFKAQPLWDDVIAAKPDLWVWLGDNIYADTDDMQQMQRYYRHQLQHPGYKQLLQTCPVTGTWDDHDYAGDNADKHFPHKKVSQQLFLDFMHVPDDAPVRSQEGIYRSFDLEKAGRKVKILLLDDVYHRDPLRDVLGLYLPNNKGDVLGEAQWQWLERELTNSDADIHIIASGLQVLPTSSSFTNWSAFPVARRRLLNLIHQTDPAVPIIISGDRHVGELSKMEFPDRPYPLYEITSSGMTHYREAKRAGNRHRIGEQVGALNFGVLQISWTNNSPTITMQVRGDNGKLYLQQTHHYYSDSTTQR</sequence>
<dbReference type="InterPro" id="IPR029052">
    <property type="entry name" value="Metallo-depent_PP-like"/>
</dbReference>
<dbReference type="PANTHER" id="PTHR33987:SF1">
    <property type="entry name" value="CALCINEURIN-LIKE METALLO-PHOSPHOESTERASE SUPERFAMILY PROTEIN"/>
    <property type="match status" value="1"/>
</dbReference>
<feature type="domain" description="PhoD-like phosphatase metallophosphatase" evidence="2">
    <location>
        <begin position="44"/>
        <end position="275"/>
    </location>
</feature>
<accession>A0A6B3LL84</accession>
<evidence type="ECO:0000256" key="1">
    <source>
        <dbReference type="SAM" id="SignalP"/>
    </source>
</evidence>
<reference evidence="3 4" key="1">
    <citation type="submission" date="2020-02" db="EMBL/GenBank/DDBJ databases">
        <authorList>
            <person name="Kim M.K."/>
        </authorList>
    </citation>
    <scope>NUCLEOTIDE SEQUENCE [LARGE SCALE GENOMIC DNA]</scope>
    <source>
        <strain evidence="3 4">BT327</strain>
    </source>
</reference>
<dbReference type="CDD" id="cd07389">
    <property type="entry name" value="MPP_PhoD"/>
    <property type="match status" value="1"/>
</dbReference>
<name>A0A6B3LL84_9BACT</name>
<dbReference type="Pfam" id="PF09423">
    <property type="entry name" value="PhoD"/>
    <property type="match status" value="1"/>
</dbReference>
<feature type="chain" id="PRO_5025544746" evidence="1">
    <location>
        <begin position="26"/>
        <end position="342"/>
    </location>
</feature>
<evidence type="ECO:0000313" key="4">
    <source>
        <dbReference type="Proteomes" id="UP000474777"/>
    </source>
</evidence>
<dbReference type="Gene3D" id="3.60.21.70">
    <property type="entry name" value="PhoD-like phosphatase"/>
    <property type="match status" value="1"/>
</dbReference>
<organism evidence="3 4">
    <name type="scientific">Pontibacter burrus</name>
    <dbReference type="NCBI Taxonomy" id="2704466"/>
    <lineage>
        <taxon>Bacteria</taxon>
        <taxon>Pseudomonadati</taxon>
        <taxon>Bacteroidota</taxon>
        <taxon>Cytophagia</taxon>
        <taxon>Cytophagales</taxon>
        <taxon>Hymenobacteraceae</taxon>
        <taxon>Pontibacter</taxon>
    </lineage>
</organism>
<protein>
    <submittedName>
        <fullName evidence="3">Alkaline phosphatase family protein</fullName>
    </submittedName>
</protein>
<keyword evidence="4" id="KW-1185">Reference proteome</keyword>